<feature type="transmembrane region" description="Helical" evidence="2">
    <location>
        <begin position="164"/>
        <end position="181"/>
    </location>
</feature>
<dbReference type="GO" id="GO:0005634">
    <property type="term" value="C:nucleus"/>
    <property type="evidence" value="ECO:0007669"/>
    <property type="project" value="TreeGrafter"/>
</dbReference>
<dbReference type="STRING" id="133385.A0A2T9YYK7"/>
<feature type="compositionally biased region" description="Low complexity" evidence="1">
    <location>
        <begin position="1117"/>
        <end position="1129"/>
    </location>
</feature>
<dbReference type="PANTHER" id="PTHR13223:SF2">
    <property type="entry name" value="ACIDIC FIBROBLAST GROWTH FACTOR INTRACELLULAR-BINDING PROTEIN"/>
    <property type="match status" value="1"/>
</dbReference>
<keyword evidence="4" id="KW-1185">Reference proteome</keyword>
<dbReference type="Pfam" id="PF05427">
    <property type="entry name" value="FIBP"/>
    <property type="match status" value="1"/>
</dbReference>
<feature type="transmembrane region" description="Helical" evidence="2">
    <location>
        <begin position="556"/>
        <end position="575"/>
    </location>
</feature>
<sequence length="1303" mass="149679">MSEYLPDDSDPNYNKLLKNATHFRQKLENKYPISCDTCQKEVDNLLSKKKSFFKTFQLKEALKRSTPIKFKNHMAKYTSKNFLFLIFDQLFYFIFDTRLTRTWLYKDLTPNHSLSDLNIDIKPTFRVSKYFLIWLSRFFIVIAINVYTWNVYSKQFWGSDLNNLLGMSLFSNFLSKVLLFIKANFEKYFYTYSNFFAVLVLILKKLSFNRIILPLATLQMKKFNILWPLLALSPSNNLNGFANYRKCINGLFFWRLLVFNFRSAVNFFLKSKFHNLFSTIVIALDVFIIIAANSFLSISSTTSRNLLFEKASSCNFSYNKDSSENEYHEYHENQPSQSINESSLFIEKLQLDDVFLKNSQIKKSNSLSTLSSNKPFNYEIKNLKQSKLDSNDIKSAIHSHYIDSRDELNRKLGTNAHNYQESSQTAEILSELSLLDEFGTNKNNIYTKNNNLSSNNSFLYKNAISSNSNISKNFTNLASVNRLFPNSNNSTRLEFFKRNFFPKQGSTGLEDLFDSKLNIDSKNNISIFQLFRQFDFFDFFSISSDYFINLAKKMNIATTMTTLTSLMLMAHLIIITSSAEKTLQSNPPKPTHIKPLPKMTLKLKQLFGWSLLSASIISFILPTLILVSFYGKFGHSQIAVYSDLCIKNTKSIENRQELHNNHMAAPERICKSDVSLYTDSSHCLLEKDYKININNKNSQDKEFVQQTQNGSDDSSNLKMHLIDVYIGFTPKSVYKNWIITRAFKQYISLGQSEIKAHSIQYNVCVTTTPVVDELIFGLFCAGYSISQIQKHIHNTDMGLSQDPGLISHYLENQILLFKLFEDYLHKPDYFLDQVNIFAASTAVKLKLIDMYYSFDDNIIHELLVHSLSHRLKRKTGEIALKTGKNVSSIIRQYDNIKRILRFSETEDPLKLEKRLIEKFKISTKLAKYYINIIFICVNRLDLSKKLVSSYTFSDINYCAQVIIQCYTYLSNILDSDSPNLNKTALSKNESNLSSSTSIASSSSSISNDGIDEIFDKKIFLLARKILANIIDNKENFEIFSNHVLNNSINGQYLNSTLGTKKEPNRLNNFKVKLGIQQKISANTDKSTPDTVILQVKNSSSEPNKDCLNFDINNAGASTSSPENNPTSTSQQNDNIDPTAKSTEEKKITNNDKDDSNNFETIIKNSFFTTEELGNSVSQHESQMLATEKFQTQKYGNLTKSLSPFTILRTLVRNILLSVISLDNSKSRRNIFTHIIEKIVNTLISTGMTPEYFSCLVNRCISVIHTHFANFISITEQLNEPYSKVHLILGGIKLIALRLYKLNH</sequence>
<feature type="compositionally biased region" description="Basic and acidic residues" evidence="1">
    <location>
        <begin position="1141"/>
        <end position="1154"/>
    </location>
</feature>
<protein>
    <submittedName>
        <fullName evidence="3">Uncharacterized protein</fullName>
    </submittedName>
</protein>
<keyword evidence="2" id="KW-0472">Membrane</keyword>
<feature type="transmembrane region" description="Helical" evidence="2">
    <location>
        <begin position="276"/>
        <end position="296"/>
    </location>
</feature>
<dbReference type="EMBL" id="MBFR01000013">
    <property type="protein sequence ID" value="PVU97399.1"/>
    <property type="molecule type" value="Genomic_DNA"/>
</dbReference>
<gene>
    <name evidence="3" type="ORF">BB561_000595</name>
</gene>
<keyword evidence="2" id="KW-1133">Transmembrane helix</keyword>
<feature type="transmembrane region" description="Helical" evidence="2">
    <location>
        <begin position="131"/>
        <end position="152"/>
    </location>
</feature>
<dbReference type="OrthoDB" id="16955at2759"/>
<dbReference type="PANTHER" id="PTHR13223">
    <property type="entry name" value="ACIDIC FIBROBLAST GROWTH FACTOR INTRACELLULAR BINDING PROTEIN"/>
    <property type="match status" value="1"/>
</dbReference>
<feature type="transmembrane region" description="Helical" evidence="2">
    <location>
        <begin position="606"/>
        <end position="630"/>
    </location>
</feature>
<feature type="transmembrane region" description="Helical" evidence="2">
    <location>
        <begin position="252"/>
        <end position="269"/>
    </location>
</feature>
<evidence type="ECO:0000313" key="4">
    <source>
        <dbReference type="Proteomes" id="UP000245383"/>
    </source>
</evidence>
<proteinExistence type="predicted"/>
<dbReference type="Proteomes" id="UP000245383">
    <property type="component" value="Unassembled WGS sequence"/>
</dbReference>
<name>A0A2T9YYK7_9FUNG</name>
<accession>A0A2T9YYK7</accession>
<dbReference type="InterPro" id="IPR008614">
    <property type="entry name" value="FIBP"/>
</dbReference>
<reference evidence="3 4" key="1">
    <citation type="journal article" date="2018" name="MBio">
        <title>Comparative Genomics Reveals the Core Gene Toolbox for the Fungus-Insect Symbiosis.</title>
        <authorList>
            <person name="Wang Y."/>
            <person name="Stata M."/>
            <person name="Wang W."/>
            <person name="Stajich J.E."/>
            <person name="White M.M."/>
            <person name="Moncalvo J.M."/>
        </authorList>
    </citation>
    <scope>NUCLEOTIDE SEQUENCE [LARGE SCALE GENOMIC DNA]</scope>
    <source>
        <strain evidence="3 4">SWE-8-4</strain>
    </source>
</reference>
<feature type="region of interest" description="Disordered" evidence="1">
    <location>
        <begin position="1095"/>
        <end position="1154"/>
    </location>
</feature>
<organism evidence="3 4">
    <name type="scientific">Smittium simulii</name>
    <dbReference type="NCBI Taxonomy" id="133385"/>
    <lineage>
        <taxon>Eukaryota</taxon>
        <taxon>Fungi</taxon>
        <taxon>Fungi incertae sedis</taxon>
        <taxon>Zoopagomycota</taxon>
        <taxon>Kickxellomycotina</taxon>
        <taxon>Harpellomycetes</taxon>
        <taxon>Harpellales</taxon>
        <taxon>Legeriomycetaceae</taxon>
        <taxon>Smittium</taxon>
    </lineage>
</organism>
<evidence type="ECO:0000256" key="1">
    <source>
        <dbReference type="SAM" id="MobiDB-lite"/>
    </source>
</evidence>
<keyword evidence="2" id="KW-0812">Transmembrane</keyword>
<evidence type="ECO:0000256" key="2">
    <source>
        <dbReference type="SAM" id="Phobius"/>
    </source>
</evidence>
<comment type="caution">
    <text evidence="3">The sequence shown here is derived from an EMBL/GenBank/DDBJ whole genome shotgun (WGS) entry which is preliminary data.</text>
</comment>
<evidence type="ECO:0000313" key="3">
    <source>
        <dbReference type="EMBL" id="PVU97399.1"/>
    </source>
</evidence>